<keyword evidence="4" id="KW-1185">Reference proteome</keyword>
<dbReference type="OrthoDB" id="8933311at2759"/>
<feature type="region of interest" description="Disordered" evidence="1">
    <location>
        <begin position="43"/>
        <end position="247"/>
    </location>
</feature>
<feature type="region of interest" description="Disordered" evidence="1">
    <location>
        <begin position="365"/>
        <end position="406"/>
    </location>
</feature>
<evidence type="ECO:0000313" key="4">
    <source>
        <dbReference type="Proteomes" id="UP000472265"/>
    </source>
</evidence>
<reference evidence="3" key="3">
    <citation type="submission" date="2025-09" db="UniProtKB">
        <authorList>
            <consortium name="Ensembl"/>
        </authorList>
    </citation>
    <scope>IDENTIFICATION</scope>
</reference>
<dbReference type="Ensembl" id="ENSSAUT00010063456.1">
    <property type="protein sequence ID" value="ENSSAUP00010060517.1"/>
    <property type="gene ID" value="ENSSAUG00010024516.1"/>
</dbReference>
<dbReference type="InParanoid" id="A0A671YGM4"/>
<dbReference type="PANTHER" id="PTHR15836">
    <property type="entry name" value="PERIPHILIN 1"/>
    <property type="match status" value="1"/>
</dbReference>
<evidence type="ECO:0000256" key="1">
    <source>
        <dbReference type="SAM" id="MobiDB-lite"/>
    </source>
</evidence>
<dbReference type="GO" id="GO:0097355">
    <property type="term" value="P:protein localization to heterochromatin"/>
    <property type="evidence" value="ECO:0007669"/>
    <property type="project" value="TreeGrafter"/>
</dbReference>
<dbReference type="GeneID" id="115586652"/>
<accession>A0A671YGM4</accession>
<reference evidence="3" key="1">
    <citation type="submission" date="2021-04" db="EMBL/GenBank/DDBJ databases">
        <authorList>
            <consortium name="Wellcome Sanger Institute Data Sharing"/>
        </authorList>
    </citation>
    <scope>NUCLEOTIDE SEQUENCE [LARGE SCALE GENOMIC DNA]</scope>
</reference>
<gene>
    <name evidence="3" type="primary">LOC115586652</name>
</gene>
<dbReference type="RefSeq" id="XP_030281708.1">
    <property type="nucleotide sequence ID" value="XM_030425848.1"/>
</dbReference>
<organism evidence="3 4">
    <name type="scientific">Sparus aurata</name>
    <name type="common">Gilthead sea bream</name>
    <dbReference type="NCBI Taxonomy" id="8175"/>
    <lineage>
        <taxon>Eukaryota</taxon>
        <taxon>Metazoa</taxon>
        <taxon>Chordata</taxon>
        <taxon>Craniata</taxon>
        <taxon>Vertebrata</taxon>
        <taxon>Euteleostomi</taxon>
        <taxon>Actinopterygii</taxon>
        <taxon>Neopterygii</taxon>
        <taxon>Teleostei</taxon>
        <taxon>Neoteleostei</taxon>
        <taxon>Acanthomorphata</taxon>
        <taxon>Eupercaria</taxon>
        <taxon>Spariformes</taxon>
        <taxon>Sparidae</taxon>
        <taxon>Sparus</taxon>
    </lineage>
</organism>
<dbReference type="Proteomes" id="UP000472265">
    <property type="component" value="Chromosome 8"/>
</dbReference>
<dbReference type="InterPro" id="IPR028851">
    <property type="entry name" value="Pphln1"/>
</dbReference>
<sequence>MAYRHGRVSIREAYEDHFSTMGARDVREVKVHRVVNIVEKRNPMPRPVEGYDRGYDDDQWYGGPRNYQGARECHGEDGYPPSDRRYYEESHSYRRNSPPPRNEGQYSQQSYSRDDLRHQLGSRHRGRPAPQFRSRGRGSGPPRRQDRSDHRSSPPVVVKRDRSPVSREVQPPVRSGSNTSCRSFSPDRDKGHIHQQAQKKHKSSVPTSHTPSSSVESSPHSSGSSKEQTPASVAETEEVVAASMEPKLTSEEDIKARRLEAIKAKALEIEKHYRQDCETFRTVVKMLVTKEPSLDNLLQAPLDANLSEIKQRCLDDLRHFVKELDEAITQGRDGPDHGGSNMFSATHVPMKEDSPKFCSITPTSTYRKQEEGKQPGNTGESVHYTARNQGGGKQIGNTENSNSGPEIYVPVKQENLATPGPEDSYSEPIELLSESAPPPAKQGPMEDMTKRLQLYSHRGDKFSNYQLSDPIAWRDITYARPGWVPDSLPYLQIGERYWELKAESTFSFAKTPAHVKSQMKDKVACGLTFYNHDEGPWCEVQSENGARICILAAPPSTTRIPPLTGQEPVRTECKSGC</sequence>
<proteinExistence type="predicted"/>
<dbReference type="GeneTree" id="ENSGT00390000016228"/>
<name>A0A671YGM4_SPAAU</name>
<dbReference type="PANTHER" id="PTHR15836:SF4">
    <property type="entry name" value="PERIPHILIN-1"/>
    <property type="match status" value="1"/>
</dbReference>
<feature type="compositionally biased region" description="Basic and acidic residues" evidence="1">
    <location>
        <begin position="71"/>
        <end position="92"/>
    </location>
</feature>
<feature type="compositionally biased region" description="Low complexity" evidence="1">
    <location>
        <begin position="204"/>
        <end position="227"/>
    </location>
</feature>
<reference evidence="3" key="2">
    <citation type="submission" date="2025-08" db="UniProtKB">
        <authorList>
            <consortium name="Ensembl"/>
        </authorList>
    </citation>
    <scope>IDENTIFICATION</scope>
</reference>
<evidence type="ECO:0000313" key="3">
    <source>
        <dbReference type="Ensembl" id="ENSSAUP00010060517.1"/>
    </source>
</evidence>
<dbReference type="GO" id="GO:0045814">
    <property type="term" value="P:negative regulation of gene expression, epigenetic"/>
    <property type="evidence" value="ECO:0007669"/>
    <property type="project" value="TreeGrafter"/>
</dbReference>
<feature type="domain" description="Periphilin-1 C-terminal" evidence="2">
    <location>
        <begin position="248"/>
        <end position="326"/>
    </location>
</feature>
<dbReference type="CDD" id="cd22896">
    <property type="entry name" value="periphilin-like"/>
    <property type="match status" value="1"/>
</dbReference>
<dbReference type="GO" id="GO:0045892">
    <property type="term" value="P:negative regulation of DNA-templated transcription"/>
    <property type="evidence" value="ECO:0007669"/>
    <property type="project" value="InterPro"/>
</dbReference>
<feature type="compositionally biased region" description="Basic and acidic residues" evidence="1">
    <location>
        <begin position="143"/>
        <end position="165"/>
    </location>
</feature>
<dbReference type="Pfam" id="PF25234">
    <property type="entry name" value="Periphilin_C"/>
    <property type="match status" value="1"/>
</dbReference>
<feature type="compositionally biased region" description="Basic residues" evidence="1">
    <location>
        <begin position="193"/>
        <end position="203"/>
    </location>
</feature>
<dbReference type="GO" id="GO:0005654">
    <property type="term" value="C:nucleoplasm"/>
    <property type="evidence" value="ECO:0007669"/>
    <property type="project" value="TreeGrafter"/>
</dbReference>
<feature type="compositionally biased region" description="Polar residues" evidence="1">
    <location>
        <begin position="395"/>
        <end position="404"/>
    </location>
</feature>
<dbReference type="OMA" id="ARECHGE"/>
<protein>
    <submittedName>
        <fullName evidence="3">Uncharacterized LOC115586652</fullName>
    </submittedName>
</protein>
<dbReference type="AlphaFoldDB" id="A0A671YGM4"/>
<dbReference type="InterPro" id="IPR057603">
    <property type="entry name" value="Periphilin-1_C"/>
</dbReference>
<evidence type="ECO:0000259" key="2">
    <source>
        <dbReference type="Pfam" id="PF25234"/>
    </source>
</evidence>